<dbReference type="EMBL" id="BLXT01004001">
    <property type="protein sequence ID" value="GFO08789.1"/>
    <property type="molecule type" value="Genomic_DNA"/>
</dbReference>
<evidence type="ECO:0000313" key="1">
    <source>
        <dbReference type="EMBL" id="GFO08789.1"/>
    </source>
</evidence>
<proteinExistence type="predicted"/>
<dbReference type="InterPro" id="IPR029146">
    <property type="entry name" value="Ten1_animal_plant"/>
</dbReference>
<dbReference type="GO" id="GO:0003697">
    <property type="term" value="F:single-stranded DNA binding"/>
    <property type="evidence" value="ECO:0007669"/>
    <property type="project" value="InterPro"/>
</dbReference>
<gene>
    <name evidence="1" type="ORF">PoB_003529400</name>
</gene>
<dbReference type="GO" id="GO:1990879">
    <property type="term" value="C:CST complex"/>
    <property type="evidence" value="ECO:0007669"/>
    <property type="project" value="InterPro"/>
</dbReference>
<dbReference type="InterPro" id="IPR012340">
    <property type="entry name" value="NA-bd_OB-fold"/>
</dbReference>
<name>A0AAV4ARM6_9GAST</name>
<organism evidence="1 2">
    <name type="scientific">Plakobranchus ocellatus</name>
    <dbReference type="NCBI Taxonomy" id="259542"/>
    <lineage>
        <taxon>Eukaryota</taxon>
        <taxon>Metazoa</taxon>
        <taxon>Spiralia</taxon>
        <taxon>Lophotrochozoa</taxon>
        <taxon>Mollusca</taxon>
        <taxon>Gastropoda</taxon>
        <taxon>Heterobranchia</taxon>
        <taxon>Euthyneura</taxon>
        <taxon>Panpulmonata</taxon>
        <taxon>Sacoglossa</taxon>
        <taxon>Placobranchoidea</taxon>
        <taxon>Plakobranchidae</taxon>
        <taxon>Plakobranchus</taxon>
    </lineage>
</organism>
<accession>A0AAV4ARM6</accession>
<dbReference type="Gene3D" id="2.40.50.140">
    <property type="entry name" value="Nucleic acid-binding proteins"/>
    <property type="match status" value="1"/>
</dbReference>
<evidence type="ECO:0000313" key="2">
    <source>
        <dbReference type="Proteomes" id="UP000735302"/>
    </source>
</evidence>
<dbReference type="Proteomes" id="UP000735302">
    <property type="component" value="Unassembled WGS sequence"/>
</dbReference>
<reference evidence="1 2" key="1">
    <citation type="journal article" date="2021" name="Elife">
        <title>Chloroplast acquisition without the gene transfer in kleptoplastic sea slugs, Plakobranchus ocellatus.</title>
        <authorList>
            <person name="Maeda T."/>
            <person name="Takahashi S."/>
            <person name="Yoshida T."/>
            <person name="Shimamura S."/>
            <person name="Takaki Y."/>
            <person name="Nagai Y."/>
            <person name="Toyoda A."/>
            <person name="Suzuki Y."/>
            <person name="Arimoto A."/>
            <person name="Ishii H."/>
            <person name="Satoh N."/>
            <person name="Nishiyama T."/>
            <person name="Hasebe M."/>
            <person name="Maruyama T."/>
            <person name="Minagawa J."/>
            <person name="Obokata J."/>
            <person name="Shigenobu S."/>
        </authorList>
    </citation>
    <scope>NUCLEOTIDE SEQUENCE [LARGE SCALE GENOMIC DNA]</scope>
</reference>
<sequence length="264" mass="28394">MLCAGSSNLLHPLLTTMLCADPSNLLHLLLTTMLCAGPSNLFPLLLTTMLCAGPSNLLHPLLTTMLCALGTFSLTTDNHTVCRLLLEEILMESTNVFVSLPSHGVPSFISEVLSCQPSSVTGKTVRVVGKVELYSAADNQAVLSEPKKSGRLLVDTHLTDAADFRLGSHVMLIGELQAATGSSGYSECFQESKSSRKSGGEASSVGDTDSSVAQKICEPKCNSGSDHDQHVFLTARVSQCVDRLDYSQYCQAVHVWRKFSKEKL</sequence>
<protein>
    <submittedName>
        <fullName evidence="1">Uncharacterized protein</fullName>
    </submittedName>
</protein>
<comment type="caution">
    <text evidence="1">The sequence shown here is derived from an EMBL/GenBank/DDBJ whole genome shotgun (WGS) entry which is preliminary data.</text>
</comment>
<keyword evidence="2" id="KW-1185">Reference proteome</keyword>
<dbReference type="Pfam" id="PF15490">
    <property type="entry name" value="Ten1_2"/>
    <property type="match status" value="1"/>
</dbReference>
<dbReference type="AlphaFoldDB" id="A0AAV4ARM6"/>